<feature type="transmembrane region" description="Helical" evidence="6">
    <location>
        <begin position="436"/>
        <end position="456"/>
    </location>
</feature>
<name>A0A0G1MAY1_9BACT</name>
<feature type="transmembrane region" description="Helical" evidence="6">
    <location>
        <begin position="152"/>
        <end position="172"/>
    </location>
</feature>
<comment type="subcellular location">
    <subcellularLocation>
        <location evidence="1">Cell membrane</location>
        <topology evidence="1">Multi-pass membrane protein</topology>
    </subcellularLocation>
</comment>
<dbReference type="PANTHER" id="PTHR30250">
    <property type="entry name" value="PST FAMILY PREDICTED COLANIC ACID TRANSPORTER"/>
    <property type="match status" value="1"/>
</dbReference>
<dbReference type="AlphaFoldDB" id="A0A0G1MAY1"/>
<gene>
    <name evidence="7" type="ORF">UW63_C0063G0005</name>
</gene>
<feature type="transmembrane region" description="Helical" evidence="6">
    <location>
        <begin position="38"/>
        <end position="63"/>
    </location>
</feature>
<dbReference type="CDD" id="cd13128">
    <property type="entry name" value="MATE_Wzx_like"/>
    <property type="match status" value="1"/>
</dbReference>
<feature type="transmembrane region" description="Helical" evidence="6">
    <location>
        <begin position="353"/>
        <end position="372"/>
    </location>
</feature>
<keyword evidence="4 6" id="KW-1133">Transmembrane helix</keyword>
<dbReference type="Pfam" id="PF13440">
    <property type="entry name" value="Polysacc_synt_3"/>
    <property type="match status" value="1"/>
</dbReference>
<keyword evidence="5 6" id="KW-0472">Membrane</keyword>
<dbReference type="GO" id="GO:0005886">
    <property type="term" value="C:plasma membrane"/>
    <property type="evidence" value="ECO:0007669"/>
    <property type="project" value="UniProtKB-SubCell"/>
</dbReference>
<evidence type="ECO:0000256" key="5">
    <source>
        <dbReference type="ARBA" id="ARBA00023136"/>
    </source>
</evidence>
<feature type="transmembrane region" description="Helical" evidence="6">
    <location>
        <begin position="84"/>
        <end position="105"/>
    </location>
</feature>
<dbReference type="Proteomes" id="UP000034154">
    <property type="component" value="Unassembled WGS sequence"/>
</dbReference>
<keyword evidence="2" id="KW-1003">Cell membrane</keyword>
<feature type="transmembrane region" description="Helical" evidence="6">
    <location>
        <begin position="318"/>
        <end position="341"/>
    </location>
</feature>
<evidence type="ECO:0000256" key="2">
    <source>
        <dbReference type="ARBA" id="ARBA00022475"/>
    </source>
</evidence>
<reference evidence="7 8" key="1">
    <citation type="journal article" date="2015" name="Nature">
        <title>rRNA introns, odd ribosomes, and small enigmatic genomes across a large radiation of phyla.</title>
        <authorList>
            <person name="Brown C.T."/>
            <person name="Hug L.A."/>
            <person name="Thomas B.C."/>
            <person name="Sharon I."/>
            <person name="Castelle C.J."/>
            <person name="Singh A."/>
            <person name="Wilkins M.J."/>
            <person name="Williams K.H."/>
            <person name="Banfield J.F."/>
        </authorList>
    </citation>
    <scope>NUCLEOTIDE SEQUENCE [LARGE SCALE GENOMIC DNA]</scope>
</reference>
<feature type="transmembrane region" description="Helical" evidence="6">
    <location>
        <begin position="12"/>
        <end position="32"/>
    </location>
</feature>
<sequence>MQKVAKNYVIQMLGKALSMLIGLVVIAILTRYLSEDDWGAYVTATTLLAFFGVFVDFGLTLTLTQMISTPGADEKKIVGSVMGIRLTSGALFYSLSALVVLFLPYSNTAKAAVAAGAAAFFFMSATASMVGLFQKHLALKRYVLAELISRGFYLLFTFLCVVFGLGLLPILGAMGLANALWFIFVFIAAKPITVIRPQFNWPIWKEAFYRSSPIAISTIFNLIYLRGDVLILAWIKPGDVPQYGTAYKVVDVLTAFPTMLMGLLLPQLALAWGEKNREVFKNILQKAFNVFAMVAIPLFFGTQLVATQLTTLIAGEKYASAGLILKVLIFAIVCVFISTLYGHTIVALHKQKIMTWGYAFTAVVSIIGYIIFIPKFGMWGAAWVTCFSEFLIASLTFITVCKVSKTLPNLVVTAKAIFASLIMYLIIMVLPTLPVLITIVLGALVYGITMISVGGIKTTELKTLLPKNNRL</sequence>
<protein>
    <submittedName>
        <fullName evidence="7">Polysaccharide biosynthesis protein</fullName>
    </submittedName>
</protein>
<organism evidence="7 8">
    <name type="scientific">Candidatus Uhrbacteria bacterium GW2011_GWF2_44_350</name>
    <dbReference type="NCBI Taxonomy" id="1619000"/>
    <lineage>
        <taxon>Bacteria</taxon>
        <taxon>Candidatus Uhriibacteriota</taxon>
    </lineage>
</organism>
<dbReference type="EMBL" id="LCJB01000063">
    <property type="protein sequence ID" value="KKT69074.1"/>
    <property type="molecule type" value="Genomic_DNA"/>
</dbReference>
<feature type="transmembrane region" description="Helical" evidence="6">
    <location>
        <begin position="410"/>
        <end position="430"/>
    </location>
</feature>
<evidence type="ECO:0000313" key="8">
    <source>
        <dbReference type="Proteomes" id="UP000034154"/>
    </source>
</evidence>
<evidence type="ECO:0000256" key="1">
    <source>
        <dbReference type="ARBA" id="ARBA00004651"/>
    </source>
</evidence>
<evidence type="ECO:0000256" key="3">
    <source>
        <dbReference type="ARBA" id="ARBA00022692"/>
    </source>
</evidence>
<feature type="transmembrane region" description="Helical" evidence="6">
    <location>
        <begin position="111"/>
        <end position="132"/>
    </location>
</feature>
<evidence type="ECO:0000313" key="7">
    <source>
        <dbReference type="EMBL" id="KKT69074.1"/>
    </source>
</evidence>
<evidence type="ECO:0000256" key="4">
    <source>
        <dbReference type="ARBA" id="ARBA00022989"/>
    </source>
</evidence>
<feature type="transmembrane region" description="Helical" evidence="6">
    <location>
        <begin position="207"/>
        <end position="225"/>
    </location>
</feature>
<feature type="transmembrane region" description="Helical" evidence="6">
    <location>
        <begin position="178"/>
        <end position="195"/>
    </location>
</feature>
<accession>A0A0G1MAY1</accession>
<evidence type="ECO:0000256" key="6">
    <source>
        <dbReference type="SAM" id="Phobius"/>
    </source>
</evidence>
<dbReference type="PANTHER" id="PTHR30250:SF11">
    <property type="entry name" value="O-ANTIGEN TRANSPORTER-RELATED"/>
    <property type="match status" value="1"/>
</dbReference>
<feature type="transmembrane region" description="Helical" evidence="6">
    <location>
        <begin position="245"/>
        <end position="266"/>
    </location>
</feature>
<keyword evidence="3 6" id="KW-0812">Transmembrane</keyword>
<proteinExistence type="predicted"/>
<comment type="caution">
    <text evidence="7">The sequence shown here is derived from an EMBL/GenBank/DDBJ whole genome shotgun (WGS) entry which is preliminary data.</text>
</comment>
<feature type="transmembrane region" description="Helical" evidence="6">
    <location>
        <begin position="378"/>
        <end position="398"/>
    </location>
</feature>
<dbReference type="InterPro" id="IPR050833">
    <property type="entry name" value="Poly_Biosynth_Transport"/>
</dbReference>
<feature type="transmembrane region" description="Helical" evidence="6">
    <location>
        <begin position="287"/>
        <end position="306"/>
    </location>
</feature>